<evidence type="ECO:0000313" key="1">
    <source>
        <dbReference type="EMBL" id="KAK8865086.1"/>
    </source>
</evidence>
<organism evidence="1 2">
    <name type="scientific">Tritrichomonas musculus</name>
    <dbReference type="NCBI Taxonomy" id="1915356"/>
    <lineage>
        <taxon>Eukaryota</taxon>
        <taxon>Metamonada</taxon>
        <taxon>Parabasalia</taxon>
        <taxon>Tritrichomonadida</taxon>
        <taxon>Tritrichomonadidae</taxon>
        <taxon>Tritrichomonas</taxon>
    </lineage>
</organism>
<proteinExistence type="predicted"/>
<keyword evidence="2" id="KW-1185">Reference proteome</keyword>
<dbReference type="Proteomes" id="UP001470230">
    <property type="component" value="Unassembled WGS sequence"/>
</dbReference>
<accession>A0ABR2IL81</accession>
<name>A0ABR2IL81_9EUKA</name>
<evidence type="ECO:0000313" key="2">
    <source>
        <dbReference type="Proteomes" id="UP001470230"/>
    </source>
</evidence>
<sequence>MAPIMVKVLIPNKKVLNIRVLHEQKVNVLNLISIFSQNNKILFISKGKILPYKNTMMECEIYSGDSIFGLYIRDYNPNIEKILNNNEYVSLSDLRNCIDALGPCYEANLSAINKMISISSSSEISKDKLYILNSQTSKEISRIKDLKLMKKELFLRSMKNRIPSILEESKNNRREEPSIIDYEPLSAPSVEVLPCCF</sequence>
<protein>
    <recommendedName>
        <fullName evidence="3">Ubiquitin-like domain-containing protein</fullName>
    </recommendedName>
</protein>
<dbReference type="EMBL" id="JAPFFF010000016">
    <property type="protein sequence ID" value="KAK8865086.1"/>
    <property type="molecule type" value="Genomic_DNA"/>
</dbReference>
<comment type="caution">
    <text evidence="1">The sequence shown here is derived from an EMBL/GenBank/DDBJ whole genome shotgun (WGS) entry which is preliminary data.</text>
</comment>
<reference evidence="1 2" key="1">
    <citation type="submission" date="2024-04" db="EMBL/GenBank/DDBJ databases">
        <title>Tritrichomonas musculus Genome.</title>
        <authorList>
            <person name="Alves-Ferreira E."/>
            <person name="Grigg M."/>
            <person name="Lorenzi H."/>
            <person name="Galac M."/>
        </authorList>
    </citation>
    <scope>NUCLEOTIDE SEQUENCE [LARGE SCALE GENOMIC DNA]</scope>
    <source>
        <strain evidence="1 2">EAF2021</strain>
    </source>
</reference>
<evidence type="ECO:0008006" key="3">
    <source>
        <dbReference type="Google" id="ProtNLM"/>
    </source>
</evidence>
<gene>
    <name evidence="1" type="ORF">M9Y10_010618</name>
</gene>